<dbReference type="PANTHER" id="PTHR43201">
    <property type="entry name" value="ACYL-COA SYNTHETASE"/>
    <property type="match status" value="1"/>
</dbReference>
<feature type="domain" description="AMP-dependent synthetase/ligase" evidence="3">
    <location>
        <begin position="25"/>
        <end position="386"/>
    </location>
</feature>
<evidence type="ECO:0000259" key="3">
    <source>
        <dbReference type="Pfam" id="PF00501"/>
    </source>
</evidence>
<dbReference type="PROSITE" id="PS00455">
    <property type="entry name" value="AMP_BINDING"/>
    <property type="match status" value="1"/>
</dbReference>
<evidence type="ECO:0000259" key="4">
    <source>
        <dbReference type="Pfam" id="PF13193"/>
    </source>
</evidence>
<protein>
    <submittedName>
        <fullName evidence="5">AMP-binding protein</fullName>
    </submittedName>
</protein>
<name>A0ABP3S1L9_9ACTN</name>
<dbReference type="Pfam" id="PF13193">
    <property type="entry name" value="AMP-binding_C"/>
    <property type="match status" value="1"/>
</dbReference>
<dbReference type="EMBL" id="BAAAHE010000023">
    <property type="protein sequence ID" value="GAA0623678.1"/>
    <property type="molecule type" value="Genomic_DNA"/>
</dbReference>
<evidence type="ECO:0000256" key="2">
    <source>
        <dbReference type="ARBA" id="ARBA00022598"/>
    </source>
</evidence>
<dbReference type="Pfam" id="PF00501">
    <property type="entry name" value="AMP-binding"/>
    <property type="match status" value="1"/>
</dbReference>
<dbReference type="InterPro" id="IPR000873">
    <property type="entry name" value="AMP-dep_synth/lig_dom"/>
</dbReference>
<feature type="domain" description="AMP-binding enzyme C-terminal" evidence="4">
    <location>
        <begin position="435"/>
        <end position="506"/>
    </location>
</feature>
<dbReference type="Gene3D" id="3.40.50.12780">
    <property type="entry name" value="N-terminal domain of ligase-like"/>
    <property type="match status" value="1"/>
</dbReference>
<organism evidence="5 6">
    <name type="scientific">Sporichthya brevicatena</name>
    <dbReference type="NCBI Taxonomy" id="171442"/>
    <lineage>
        <taxon>Bacteria</taxon>
        <taxon>Bacillati</taxon>
        <taxon>Actinomycetota</taxon>
        <taxon>Actinomycetes</taxon>
        <taxon>Sporichthyales</taxon>
        <taxon>Sporichthyaceae</taxon>
        <taxon>Sporichthya</taxon>
    </lineage>
</organism>
<reference evidence="6" key="1">
    <citation type="journal article" date="2019" name="Int. J. Syst. Evol. Microbiol.">
        <title>The Global Catalogue of Microorganisms (GCM) 10K type strain sequencing project: providing services to taxonomists for standard genome sequencing and annotation.</title>
        <authorList>
            <consortium name="The Broad Institute Genomics Platform"/>
            <consortium name="The Broad Institute Genome Sequencing Center for Infectious Disease"/>
            <person name="Wu L."/>
            <person name="Ma J."/>
        </authorList>
    </citation>
    <scope>NUCLEOTIDE SEQUENCE [LARGE SCALE GENOMIC DNA]</scope>
    <source>
        <strain evidence="6">JCM 10671</strain>
    </source>
</reference>
<comment type="similarity">
    <text evidence="1">Belongs to the ATP-dependent AMP-binding enzyme family.</text>
</comment>
<dbReference type="InterPro" id="IPR045851">
    <property type="entry name" value="AMP-bd_C_sf"/>
</dbReference>
<accession>A0ABP3S1L9</accession>
<comment type="caution">
    <text evidence="5">The sequence shown here is derived from an EMBL/GenBank/DDBJ whole genome shotgun (WGS) entry which is preliminary data.</text>
</comment>
<proteinExistence type="inferred from homology"/>
<dbReference type="Gene3D" id="3.30.300.30">
    <property type="match status" value="1"/>
</dbReference>
<evidence type="ECO:0000313" key="6">
    <source>
        <dbReference type="Proteomes" id="UP001500957"/>
    </source>
</evidence>
<evidence type="ECO:0000256" key="1">
    <source>
        <dbReference type="ARBA" id="ARBA00006432"/>
    </source>
</evidence>
<dbReference type="PANTHER" id="PTHR43201:SF5">
    <property type="entry name" value="MEDIUM-CHAIN ACYL-COA LIGASE ACSF2, MITOCHONDRIAL"/>
    <property type="match status" value="1"/>
</dbReference>
<dbReference type="InterPro" id="IPR042099">
    <property type="entry name" value="ANL_N_sf"/>
</dbReference>
<evidence type="ECO:0000313" key="5">
    <source>
        <dbReference type="EMBL" id="GAA0623678.1"/>
    </source>
</evidence>
<dbReference type="RefSeq" id="WP_344605834.1">
    <property type="nucleotide sequence ID" value="NZ_BAAAHE010000023.1"/>
</dbReference>
<keyword evidence="6" id="KW-1185">Reference proteome</keyword>
<dbReference type="SUPFAM" id="SSF56801">
    <property type="entry name" value="Acetyl-CoA synthetase-like"/>
    <property type="match status" value="1"/>
</dbReference>
<sequence>MSRGAALGVPSDELLGMTLGEVLAAHTRAHPDLPYLRVDGVDHTYAELWARSGSVATALARRGLRRGDRVTTWLPNGIEWVVSALALARLGVVNVLTNSRFRSREVGALVARSGSRGMITEFAPDGDFAAELGDSSALEWTVAINTDWADLTATQPADDEVTAAASGLTPQDTLYVIYTSGTTGLSKGSMTRQGPALKNAFNSGVRMGFTDDDRLLCFLPMSHTFGAVNAFLNTFTHGARLDLERDFEPKVVLDAISDRGVTAIFGVPTHYTMLVSEYRSAGGTHDVSTLTKGCIAGGVIAPELSEALESELTITGLTQAYGMTESTALISQARWDDPIEVRIGTTGKAMPDVQVRLVDGETGAEVAVGRPGDILIGGFGVHAGYLGMDRDPSMRDDGWWSTGDIGSLDEAGNLTILGRSKDMYKTSGFNVYPAEVEAFLVRHPSIAEAAIVGIPHPIKSETGVAFLIPSPGCTIDEADVHAFARSGMAGYKVPDHFLVVEDFPRSSATLKIQKHELRAQAIDQLADPSSQ</sequence>
<keyword evidence="2" id="KW-0436">Ligase</keyword>
<dbReference type="InterPro" id="IPR020845">
    <property type="entry name" value="AMP-binding_CS"/>
</dbReference>
<dbReference type="InterPro" id="IPR025110">
    <property type="entry name" value="AMP-bd_C"/>
</dbReference>
<gene>
    <name evidence="5" type="ORF">GCM10009547_28460</name>
</gene>
<dbReference type="Proteomes" id="UP001500957">
    <property type="component" value="Unassembled WGS sequence"/>
</dbReference>